<accession>A0A067TH35</accession>
<evidence type="ECO:0000313" key="2">
    <source>
        <dbReference type="Proteomes" id="UP000027222"/>
    </source>
</evidence>
<name>A0A067TH35_GALM3</name>
<dbReference type="AlphaFoldDB" id="A0A067TH35"/>
<protein>
    <submittedName>
        <fullName evidence="1">Uncharacterized protein</fullName>
    </submittedName>
</protein>
<evidence type="ECO:0000313" key="1">
    <source>
        <dbReference type="EMBL" id="KDR82505.1"/>
    </source>
</evidence>
<dbReference type="Proteomes" id="UP000027222">
    <property type="component" value="Unassembled WGS sequence"/>
</dbReference>
<proteinExistence type="predicted"/>
<sequence length="109" mass="12017">MVGRGVDVLRSRIVRRQWTAVSITSCCCLRRQFYSACCVVAVGWMWDGGGAARRNCVSAVNAAGRGGQGKSIPQILHKCLAQLDVFLLLVHTPNPSACKKEDEDQKRQR</sequence>
<keyword evidence="2" id="KW-1185">Reference proteome</keyword>
<gene>
    <name evidence="1" type="ORF">GALMADRAFT_826510</name>
</gene>
<organism evidence="1 2">
    <name type="scientific">Galerina marginata (strain CBS 339.88)</name>
    <dbReference type="NCBI Taxonomy" id="685588"/>
    <lineage>
        <taxon>Eukaryota</taxon>
        <taxon>Fungi</taxon>
        <taxon>Dikarya</taxon>
        <taxon>Basidiomycota</taxon>
        <taxon>Agaricomycotina</taxon>
        <taxon>Agaricomycetes</taxon>
        <taxon>Agaricomycetidae</taxon>
        <taxon>Agaricales</taxon>
        <taxon>Agaricineae</taxon>
        <taxon>Strophariaceae</taxon>
        <taxon>Galerina</taxon>
    </lineage>
</organism>
<dbReference type="HOGENOM" id="CLU_2184171_0_0_1"/>
<dbReference type="EMBL" id="KL142369">
    <property type="protein sequence ID" value="KDR82505.1"/>
    <property type="molecule type" value="Genomic_DNA"/>
</dbReference>
<reference evidence="2" key="1">
    <citation type="journal article" date="2014" name="Proc. Natl. Acad. Sci. U.S.A.">
        <title>Extensive sampling of basidiomycete genomes demonstrates inadequacy of the white-rot/brown-rot paradigm for wood decay fungi.</title>
        <authorList>
            <person name="Riley R."/>
            <person name="Salamov A.A."/>
            <person name="Brown D.W."/>
            <person name="Nagy L.G."/>
            <person name="Floudas D."/>
            <person name="Held B.W."/>
            <person name="Levasseur A."/>
            <person name="Lombard V."/>
            <person name="Morin E."/>
            <person name="Otillar R."/>
            <person name="Lindquist E.A."/>
            <person name="Sun H."/>
            <person name="LaButti K.M."/>
            <person name="Schmutz J."/>
            <person name="Jabbour D."/>
            <person name="Luo H."/>
            <person name="Baker S.E."/>
            <person name="Pisabarro A.G."/>
            <person name="Walton J.D."/>
            <person name="Blanchette R.A."/>
            <person name="Henrissat B."/>
            <person name="Martin F."/>
            <person name="Cullen D."/>
            <person name="Hibbett D.S."/>
            <person name="Grigoriev I.V."/>
        </authorList>
    </citation>
    <scope>NUCLEOTIDE SEQUENCE [LARGE SCALE GENOMIC DNA]</scope>
    <source>
        <strain evidence="2">CBS 339.88</strain>
    </source>
</reference>